<dbReference type="HOGENOM" id="CLU_005965_2_1_7"/>
<dbReference type="OrthoDB" id="9766019at2"/>
<dbReference type="NCBIfam" id="NF003520">
    <property type="entry name" value="PRK05183.1"/>
    <property type="match status" value="1"/>
</dbReference>
<evidence type="ECO:0000256" key="9">
    <source>
        <dbReference type="RuleBase" id="RU003322"/>
    </source>
</evidence>
<dbReference type="SUPFAM" id="SSF53067">
    <property type="entry name" value="Actin-like ATPase domain"/>
    <property type="match status" value="2"/>
</dbReference>
<keyword evidence="12" id="KW-1185">Reference proteome</keyword>
<dbReference type="Proteomes" id="UP000001880">
    <property type="component" value="Chromosome"/>
</dbReference>
<dbReference type="GO" id="GO:0005524">
    <property type="term" value="F:ATP binding"/>
    <property type="evidence" value="ECO:0007669"/>
    <property type="project" value="UniProtKB-UniRule"/>
</dbReference>
<keyword evidence="5 8" id="KW-0067">ATP-binding</keyword>
<dbReference type="RefSeq" id="WP_012827694.1">
    <property type="nucleotide sequence ID" value="NC_013440.1"/>
</dbReference>
<evidence type="ECO:0000256" key="1">
    <source>
        <dbReference type="ARBA" id="ARBA00007381"/>
    </source>
</evidence>
<dbReference type="FunFam" id="3.90.640.10:FF:000003">
    <property type="entry name" value="Molecular chaperone DnaK"/>
    <property type="match status" value="1"/>
</dbReference>
<evidence type="ECO:0000256" key="5">
    <source>
        <dbReference type="ARBA" id="ARBA00022840"/>
    </source>
</evidence>
<dbReference type="KEGG" id="hoh:Hoch_2552"/>
<dbReference type="PROSITE" id="PS00297">
    <property type="entry name" value="HSP70_1"/>
    <property type="match status" value="1"/>
</dbReference>
<proteinExistence type="evidence at transcript level"/>
<dbReference type="PANTHER" id="PTHR19375">
    <property type="entry name" value="HEAT SHOCK PROTEIN 70KDA"/>
    <property type="match status" value="1"/>
</dbReference>
<evidence type="ECO:0000256" key="10">
    <source>
        <dbReference type="SAM" id="Coils"/>
    </source>
</evidence>
<feature type="coiled-coil region" evidence="10">
    <location>
        <begin position="248"/>
        <end position="275"/>
    </location>
</feature>
<comment type="function">
    <text evidence="8">Acts as a chaperone.</text>
</comment>
<comment type="induction">
    <text evidence="8">By stress conditions e.g. heat shock.</text>
</comment>
<keyword evidence="3 8" id="KW-0597">Phosphoprotein</keyword>
<name>D0LKN8_HALO1</name>
<evidence type="ECO:0000313" key="12">
    <source>
        <dbReference type="Proteomes" id="UP000001880"/>
    </source>
</evidence>
<reference evidence="11 12" key="1">
    <citation type="journal article" date="2010" name="Stand. Genomic Sci.">
        <title>Complete genome sequence of Haliangium ochraceum type strain (SMP-2).</title>
        <authorList>
            <consortium name="US DOE Joint Genome Institute (JGI-PGF)"/>
            <person name="Ivanova N."/>
            <person name="Daum C."/>
            <person name="Lang E."/>
            <person name="Abt B."/>
            <person name="Kopitz M."/>
            <person name="Saunders E."/>
            <person name="Lapidus A."/>
            <person name="Lucas S."/>
            <person name="Glavina Del Rio T."/>
            <person name="Nolan M."/>
            <person name="Tice H."/>
            <person name="Copeland A."/>
            <person name="Cheng J.F."/>
            <person name="Chen F."/>
            <person name="Bruce D."/>
            <person name="Goodwin L."/>
            <person name="Pitluck S."/>
            <person name="Mavromatis K."/>
            <person name="Pati A."/>
            <person name="Mikhailova N."/>
            <person name="Chen A."/>
            <person name="Palaniappan K."/>
            <person name="Land M."/>
            <person name="Hauser L."/>
            <person name="Chang Y.J."/>
            <person name="Jeffries C.D."/>
            <person name="Detter J.C."/>
            <person name="Brettin T."/>
            <person name="Rohde M."/>
            <person name="Goker M."/>
            <person name="Bristow J."/>
            <person name="Markowitz V."/>
            <person name="Eisen J.A."/>
            <person name="Hugenholtz P."/>
            <person name="Kyrpides N.C."/>
            <person name="Klenk H.P."/>
        </authorList>
    </citation>
    <scope>NUCLEOTIDE SEQUENCE [LARGE SCALE GENOMIC DNA]</scope>
    <source>
        <strain evidence="12">DSM 14365 / CIP 107738 / JCM 11303 / AJ 13395 / SMP-2</strain>
    </source>
</reference>
<evidence type="ECO:0000256" key="4">
    <source>
        <dbReference type="ARBA" id="ARBA00022741"/>
    </source>
</evidence>
<evidence type="ECO:0000256" key="8">
    <source>
        <dbReference type="HAMAP-Rule" id="MF_00332"/>
    </source>
</evidence>
<evidence type="ECO:0000256" key="6">
    <source>
        <dbReference type="ARBA" id="ARBA00023016"/>
    </source>
</evidence>
<dbReference type="SUPFAM" id="SSF100934">
    <property type="entry name" value="Heat shock protein 70kD (HSP70), C-terminal subdomain"/>
    <property type="match status" value="1"/>
</dbReference>
<dbReference type="InterPro" id="IPR029047">
    <property type="entry name" value="HSP70_peptide-bd_sf"/>
</dbReference>
<evidence type="ECO:0000256" key="2">
    <source>
        <dbReference type="ARBA" id="ARBA00014415"/>
    </source>
</evidence>
<dbReference type="SUPFAM" id="SSF100920">
    <property type="entry name" value="Heat shock protein 70kD (HSP70), peptide-binding domain"/>
    <property type="match status" value="1"/>
</dbReference>
<dbReference type="PROSITE" id="PS00329">
    <property type="entry name" value="HSP70_2"/>
    <property type="match status" value="1"/>
</dbReference>
<evidence type="ECO:0000256" key="7">
    <source>
        <dbReference type="ARBA" id="ARBA00023186"/>
    </source>
</evidence>
<dbReference type="PROSITE" id="PS01036">
    <property type="entry name" value="HSP70_3"/>
    <property type="match status" value="1"/>
</dbReference>
<dbReference type="Gene3D" id="1.20.1270.10">
    <property type="match status" value="1"/>
</dbReference>
<evidence type="ECO:0000313" key="11">
    <source>
        <dbReference type="EMBL" id="ACY15086.1"/>
    </source>
</evidence>
<dbReference type="InterPro" id="IPR043129">
    <property type="entry name" value="ATPase_NBD"/>
</dbReference>
<keyword evidence="4 8" id="KW-0547">Nucleotide-binding</keyword>
<dbReference type="NCBIfam" id="NF001413">
    <property type="entry name" value="PRK00290.1"/>
    <property type="match status" value="1"/>
</dbReference>
<dbReference type="HAMAP" id="MF_00332">
    <property type="entry name" value="DnaK"/>
    <property type="match status" value="1"/>
</dbReference>
<gene>
    <name evidence="8" type="primary">dnaK</name>
    <name evidence="11" type="ordered locus">Hoch_2552</name>
</gene>
<dbReference type="InterPro" id="IPR013126">
    <property type="entry name" value="Hsp_70_fam"/>
</dbReference>
<accession>D0LKN8</accession>
<protein>
    <recommendedName>
        <fullName evidence="2 8">Chaperone protein DnaK</fullName>
    </recommendedName>
    <alternativeName>
        <fullName evidence="8">HSP70</fullName>
    </alternativeName>
    <alternativeName>
        <fullName evidence="8">Heat shock 70 kDa protein</fullName>
    </alternativeName>
    <alternativeName>
        <fullName evidence="8">Heat shock protein 70</fullName>
    </alternativeName>
</protein>
<dbReference type="PRINTS" id="PR00301">
    <property type="entry name" value="HEATSHOCK70"/>
</dbReference>
<comment type="similarity">
    <text evidence="1 8 9">Belongs to the heat shock protein 70 family.</text>
</comment>
<dbReference type="GO" id="GO:0051082">
    <property type="term" value="F:unfolded protein binding"/>
    <property type="evidence" value="ECO:0007669"/>
    <property type="project" value="InterPro"/>
</dbReference>
<dbReference type="InterPro" id="IPR018181">
    <property type="entry name" value="Heat_shock_70_CS"/>
</dbReference>
<feature type="modified residue" description="Phosphothreonine; by autocatalysis" evidence="8">
    <location>
        <position position="198"/>
    </location>
</feature>
<dbReference type="EMBL" id="CP001804">
    <property type="protein sequence ID" value="ACY15086.1"/>
    <property type="molecule type" value="Genomic_DNA"/>
</dbReference>
<dbReference type="eggNOG" id="COG0443">
    <property type="taxonomic scope" value="Bacteria"/>
</dbReference>
<dbReference type="FunFam" id="3.30.420.40:FF:000004">
    <property type="entry name" value="Molecular chaperone DnaK"/>
    <property type="match status" value="1"/>
</dbReference>
<dbReference type="Gene3D" id="2.60.34.10">
    <property type="entry name" value="Substrate Binding Domain Of DNAk, Chain A, domain 1"/>
    <property type="match status" value="1"/>
</dbReference>
<keyword evidence="7 8" id="KW-0143">Chaperone</keyword>
<dbReference type="Pfam" id="PF00012">
    <property type="entry name" value="HSP70"/>
    <property type="match status" value="1"/>
</dbReference>
<dbReference type="Gene3D" id="3.30.420.40">
    <property type="match status" value="2"/>
</dbReference>
<keyword evidence="6 8" id="KW-0346">Stress response</keyword>
<dbReference type="InterPro" id="IPR012725">
    <property type="entry name" value="Chaperone_DnaK"/>
</dbReference>
<dbReference type="FunFam" id="2.60.34.10:FF:000014">
    <property type="entry name" value="Chaperone protein DnaK HSP70"/>
    <property type="match status" value="1"/>
</dbReference>
<dbReference type="NCBIfam" id="TIGR02350">
    <property type="entry name" value="prok_dnaK"/>
    <property type="match status" value="1"/>
</dbReference>
<evidence type="ECO:0000256" key="3">
    <source>
        <dbReference type="ARBA" id="ARBA00022553"/>
    </source>
</evidence>
<keyword evidence="10" id="KW-0175">Coiled coil</keyword>
<dbReference type="InterPro" id="IPR029048">
    <property type="entry name" value="HSP70_C_sf"/>
</dbReference>
<sequence length="611" mass="65889">MSRVIGIDLGTTNSCVAVMDGEHALVIPNAEGSRTTPSVVALAEGNERLIGRVARRQAMTNPEHTVYAVKRLMGRKFDDAEAQHLALTTPYEVVRSPNGDAHVRVRGRSYAPPEISAMVLDKMRHTAEDYLGESVSRAVVTVPAYFDDAQRQATKDAGRIAGLEVLRIINEPTAAALAYGLETEGAERVAVYDLGGGTFDVSVLELSGGVFRVRSTAGDTFLGGEDFDNAIMAHLIETFAENNGGIDLRGDKLALQRLKEEAEKVKHELSSAMQTEVHLPFIAADAGGPKHLQMSVSRKQLEDLVQPFVERTLEPCKRALDDIGMSASDIDVVILVGGQTRMPRIQEIVSEFFGKAPHKGVNPDEVVAVGAAIQGGMLTGEVEDVLLLDVTPLSLGVETAGGVFTRLIDRNTTVPTRATEVFSTAVDNQDFVNVHVLQGERDMADDNKSLANFQLVGIAPAPRGVPRIEVAFDLDADGLLTVSATDQGTGSEQSVKVMPSSGLGEQDIERLIEEAKNAKLGDSARRDLAEARNRAETLIYTSERAIKEYGHLLKGPERSRLESSLERCRELLEGGDAAELREQMTQLEKGVQRIGTLLYERDPSGSGGSAS</sequence>
<dbReference type="Gene3D" id="3.90.640.10">
    <property type="entry name" value="Actin, Chain A, domain 4"/>
    <property type="match status" value="1"/>
</dbReference>
<dbReference type="CDD" id="cd10234">
    <property type="entry name" value="ASKHA_NBD_HSP70_DnaK-like"/>
    <property type="match status" value="1"/>
</dbReference>
<dbReference type="GO" id="GO:0140662">
    <property type="term" value="F:ATP-dependent protein folding chaperone"/>
    <property type="evidence" value="ECO:0007669"/>
    <property type="project" value="InterPro"/>
</dbReference>
<dbReference type="AlphaFoldDB" id="D0LKN8"/>
<dbReference type="STRING" id="502025.Hoch_2552"/>
<organism evidence="11 12">
    <name type="scientific">Haliangium ochraceum (strain DSM 14365 / JCM 11303 / SMP-2)</name>
    <dbReference type="NCBI Taxonomy" id="502025"/>
    <lineage>
        <taxon>Bacteria</taxon>
        <taxon>Pseudomonadati</taxon>
        <taxon>Myxococcota</taxon>
        <taxon>Polyangia</taxon>
        <taxon>Haliangiales</taxon>
        <taxon>Kofleriaceae</taxon>
        <taxon>Haliangium</taxon>
    </lineage>
</organism>